<feature type="chain" id="PRO_5011663893" evidence="1">
    <location>
        <begin position="21"/>
        <end position="353"/>
    </location>
</feature>
<protein>
    <submittedName>
        <fullName evidence="2">Type IX secretion system membrane protein, PorP/SprF family</fullName>
    </submittedName>
</protein>
<feature type="signal peptide" evidence="1">
    <location>
        <begin position="1"/>
        <end position="20"/>
    </location>
</feature>
<evidence type="ECO:0000313" key="2">
    <source>
        <dbReference type="EMBL" id="SFC24484.1"/>
    </source>
</evidence>
<dbReference type="RefSeq" id="WP_091510347.1">
    <property type="nucleotide sequence ID" value="NZ_FOLE01000004.1"/>
</dbReference>
<dbReference type="Pfam" id="PF11751">
    <property type="entry name" value="PorP_SprF"/>
    <property type="match status" value="1"/>
</dbReference>
<evidence type="ECO:0000256" key="1">
    <source>
        <dbReference type="SAM" id="SignalP"/>
    </source>
</evidence>
<dbReference type="OrthoDB" id="1186563at2"/>
<dbReference type="STRING" id="927664.SAMN05421780_1041"/>
<name>A0A1I1HKJ1_9BACT</name>
<sequence>MKKILFILGILMGLGLEAWAQDPQFTQFYAAPLYLNPAFAGSSHLPRVSASYRNQWSGLPASFSTFAAGYDHWFKSYNSGVGLLLLHDRAGSTRLQSTSATAIYAYELKISDNVKLRSGLEFGFVQRTLDYNQFVFGDQLLDGQGNISGGIDQTQEQFGGAAGRVSYMDVGTGFMLYSRKLFLGVAGKHLNQPNQSMVDGTAPLPIKYVVHGGAKLPLGDGGARRRRGRTRSRQLEDSKTITPAFMYRSQGKYDQLDLGAYVHYNPMILGVWYRGVTGLKKEGAKSNNQDAVALLIGFQQDNFTAGYSYDVTLSQLGFKTAGSHELSVSFEIPSSNRKRKGSRRYHVIPCPRF</sequence>
<dbReference type="NCBIfam" id="TIGR03519">
    <property type="entry name" value="T9SS_PorP_fam"/>
    <property type="match status" value="1"/>
</dbReference>
<accession>A0A1I1HKJ1</accession>
<dbReference type="Proteomes" id="UP000199514">
    <property type="component" value="Unassembled WGS sequence"/>
</dbReference>
<evidence type="ECO:0000313" key="3">
    <source>
        <dbReference type="Proteomes" id="UP000199514"/>
    </source>
</evidence>
<dbReference type="EMBL" id="FOLE01000004">
    <property type="protein sequence ID" value="SFC24484.1"/>
    <property type="molecule type" value="Genomic_DNA"/>
</dbReference>
<proteinExistence type="predicted"/>
<keyword evidence="1" id="KW-0732">Signal</keyword>
<dbReference type="AlphaFoldDB" id="A0A1I1HKJ1"/>
<gene>
    <name evidence="2" type="ORF">SAMN05421780_1041</name>
</gene>
<keyword evidence="3" id="KW-1185">Reference proteome</keyword>
<dbReference type="InterPro" id="IPR019861">
    <property type="entry name" value="PorP/SprF_Bacteroidetes"/>
</dbReference>
<organism evidence="2 3">
    <name type="scientific">Flexibacter flexilis DSM 6793</name>
    <dbReference type="NCBI Taxonomy" id="927664"/>
    <lineage>
        <taxon>Bacteria</taxon>
        <taxon>Pseudomonadati</taxon>
        <taxon>Bacteroidota</taxon>
        <taxon>Cytophagia</taxon>
        <taxon>Cytophagales</taxon>
        <taxon>Flexibacteraceae</taxon>
        <taxon>Flexibacter</taxon>
    </lineage>
</organism>
<reference evidence="2 3" key="1">
    <citation type="submission" date="2016-10" db="EMBL/GenBank/DDBJ databases">
        <authorList>
            <person name="de Groot N.N."/>
        </authorList>
    </citation>
    <scope>NUCLEOTIDE SEQUENCE [LARGE SCALE GENOMIC DNA]</scope>
    <source>
        <strain evidence="2 3">DSM 6793</strain>
    </source>
</reference>